<dbReference type="OrthoDB" id="7270931at2"/>
<dbReference type="RefSeq" id="WP_133289778.1">
    <property type="nucleotide sequence ID" value="NZ_SMSJ01000021.1"/>
</dbReference>
<evidence type="ECO:0000313" key="2">
    <source>
        <dbReference type="EMBL" id="TDH61455.1"/>
    </source>
</evidence>
<name>A0A4V3AA22_9PROT</name>
<dbReference type="Proteomes" id="UP000295096">
    <property type="component" value="Unassembled WGS sequence"/>
</dbReference>
<feature type="signal peptide" evidence="1">
    <location>
        <begin position="1"/>
        <end position="34"/>
    </location>
</feature>
<reference evidence="2 3" key="1">
    <citation type="journal article" date="2016" name="J. Microbiol.">
        <title>Dankookia rubra gen. nov., sp. nov., an alphaproteobacterium isolated from sediment of a shallow stream.</title>
        <authorList>
            <person name="Kim W.H."/>
            <person name="Kim D.H."/>
            <person name="Kang K."/>
            <person name="Ahn T.Y."/>
        </authorList>
    </citation>
    <scope>NUCLEOTIDE SEQUENCE [LARGE SCALE GENOMIC DNA]</scope>
    <source>
        <strain evidence="2 3">JCM30602</strain>
    </source>
</reference>
<dbReference type="PROSITE" id="PS51318">
    <property type="entry name" value="TAT"/>
    <property type="match status" value="1"/>
</dbReference>
<keyword evidence="1" id="KW-0732">Signal</keyword>
<dbReference type="AlphaFoldDB" id="A0A4V3AA22"/>
<organism evidence="2 3">
    <name type="scientific">Dankookia rubra</name>
    <dbReference type="NCBI Taxonomy" id="1442381"/>
    <lineage>
        <taxon>Bacteria</taxon>
        <taxon>Pseudomonadati</taxon>
        <taxon>Pseudomonadota</taxon>
        <taxon>Alphaproteobacteria</taxon>
        <taxon>Acetobacterales</taxon>
        <taxon>Roseomonadaceae</taxon>
        <taxon>Dankookia</taxon>
    </lineage>
</organism>
<dbReference type="EMBL" id="SMSJ01000021">
    <property type="protein sequence ID" value="TDH61455.1"/>
    <property type="molecule type" value="Genomic_DNA"/>
</dbReference>
<dbReference type="InterPro" id="IPR006311">
    <property type="entry name" value="TAT_signal"/>
</dbReference>
<evidence type="ECO:0000256" key="1">
    <source>
        <dbReference type="SAM" id="SignalP"/>
    </source>
</evidence>
<sequence length="184" mass="19712">MTRHTPPTRRATGRRRGVAALLAAAMLLAQPAQALARCTNETDQAIFEVEALKTELMVVATTCKGPAEDRYNDFVRRYQQGLVVSNRGIGQYFTRAHGRGGQRQQDIFITELANARSNMARQLGSDYCARNSGLFDEVMALQGVTDLAAYAATKDLLSSGVTACPGGAAPAAAHSAPAARRSTR</sequence>
<comment type="caution">
    <text evidence="2">The sequence shown here is derived from an EMBL/GenBank/DDBJ whole genome shotgun (WGS) entry which is preliminary data.</text>
</comment>
<evidence type="ECO:0000313" key="3">
    <source>
        <dbReference type="Proteomes" id="UP000295096"/>
    </source>
</evidence>
<keyword evidence="3" id="KW-1185">Reference proteome</keyword>
<gene>
    <name evidence="2" type="ORF">E2C06_16865</name>
</gene>
<feature type="chain" id="PRO_5020883005" evidence="1">
    <location>
        <begin position="35"/>
        <end position="184"/>
    </location>
</feature>
<accession>A0A4V3AA22</accession>
<protein>
    <submittedName>
        <fullName evidence="2">Uncharacterized protein</fullName>
    </submittedName>
</protein>
<proteinExistence type="predicted"/>